<dbReference type="AlphaFoldDB" id="A0A498MXS0"/>
<reference evidence="3 4" key="1">
    <citation type="submission" date="2018-03" db="EMBL/GenBank/DDBJ databases">
        <title>Draft genome sequence of Rohu Carp (Labeo rohita).</title>
        <authorList>
            <person name="Das P."/>
            <person name="Kushwaha B."/>
            <person name="Joshi C.G."/>
            <person name="Kumar D."/>
            <person name="Nagpure N.S."/>
            <person name="Sahoo L."/>
            <person name="Das S.P."/>
            <person name="Bit A."/>
            <person name="Patnaik S."/>
            <person name="Meher P.K."/>
            <person name="Jayasankar P."/>
            <person name="Koringa P.G."/>
            <person name="Patel N.V."/>
            <person name="Hinsu A.T."/>
            <person name="Kumar R."/>
            <person name="Pandey M."/>
            <person name="Agarwal S."/>
            <person name="Srivastava S."/>
            <person name="Singh M."/>
            <person name="Iquebal M.A."/>
            <person name="Jaiswal S."/>
            <person name="Angadi U.B."/>
            <person name="Kumar N."/>
            <person name="Raza M."/>
            <person name="Shah T.M."/>
            <person name="Rai A."/>
            <person name="Jena J.K."/>
        </authorList>
    </citation>
    <scope>NUCLEOTIDE SEQUENCE [LARGE SCALE GENOMIC DNA]</scope>
    <source>
        <strain evidence="3">DASCIFA01</strain>
        <tissue evidence="3">Testis</tissue>
    </source>
</reference>
<comment type="caution">
    <text evidence="3">The sequence shown here is derived from an EMBL/GenBank/DDBJ whole genome shotgun (WGS) entry which is preliminary data.</text>
</comment>
<dbReference type="CDD" id="cd00037">
    <property type="entry name" value="CLECT"/>
    <property type="match status" value="1"/>
</dbReference>
<dbReference type="SUPFAM" id="SSF56436">
    <property type="entry name" value="C-type lectin-like"/>
    <property type="match status" value="2"/>
</dbReference>
<dbReference type="PROSITE" id="PS50041">
    <property type="entry name" value="C_TYPE_LECTIN_2"/>
    <property type="match status" value="1"/>
</dbReference>
<dbReference type="InterPro" id="IPR001304">
    <property type="entry name" value="C-type_lectin-like"/>
</dbReference>
<dbReference type="STRING" id="84645.A0A498MXS0"/>
<feature type="chain" id="PRO_5019811556" evidence="1">
    <location>
        <begin position="22"/>
        <end position="180"/>
    </location>
</feature>
<name>A0A498MXS0_LABRO</name>
<dbReference type="Gene3D" id="3.10.100.10">
    <property type="entry name" value="Mannose-Binding Protein A, subunit A"/>
    <property type="match status" value="1"/>
</dbReference>
<dbReference type="EMBL" id="QBIY01012612">
    <property type="protein sequence ID" value="RXN21437.1"/>
    <property type="molecule type" value="Genomic_DNA"/>
</dbReference>
<dbReference type="SMART" id="SM00034">
    <property type="entry name" value="CLECT"/>
    <property type="match status" value="1"/>
</dbReference>
<sequence>MNMKASVTVLLFLTLFGLNFSVYRDHFFVNHTVSWNDAQQYCRQYYDDLSTVREKDLQVYELIVVHQKSTWEEALEYCRQNYTDLAIINSEDIMEEAKINSTVADTDELWTGLRFLAGGWFWVNGVSFDYNVWSSDGEFQCPAMNQRCGVYDRTQKVCKPTDCERRLNFLCVKEKKKRWN</sequence>
<evidence type="ECO:0000313" key="3">
    <source>
        <dbReference type="EMBL" id="RXN21437.1"/>
    </source>
</evidence>
<protein>
    <submittedName>
        <fullName evidence="3">Lymphocyte antigen 75-like protein</fullName>
    </submittedName>
</protein>
<accession>A0A498MXS0</accession>
<feature type="domain" description="C-type lectin" evidence="2">
    <location>
        <begin position="60"/>
        <end position="172"/>
    </location>
</feature>
<evidence type="ECO:0000313" key="4">
    <source>
        <dbReference type="Proteomes" id="UP000290572"/>
    </source>
</evidence>
<dbReference type="Proteomes" id="UP000290572">
    <property type="component" value="Unassembled WGS sequence"/>
</dbReference>
<evidence type="ECO:0000256" key="1">
    <source>
        <dbReference type="SAM" id="SignalP"/>
    </source>
</evidence>
<feature type="signal peptide" evidence="1">
    <location>
        <begin position="1"/>
        <end position="21"/>
    </location>
</feature>
<keyword evidence="1" id="KW-0732">Signal</keyword>
<evidence type="ECO:0000259" key="2">
    <source>
        <dbReference type="PROSITE" id="PS50041"/>
    </source>
</evidence>
<dbReference type="PANTHER" id="PTHR45784:SF8">
    <property type="entry name" value="C-TYPE MANNOSE RECEPTOR 2-RELATED"/>
    <property type="match status" value="1"/>
</dbReference>
<gene>
    <name evidence="3" type="ORF">ROHU_024016</name>
</gene>
<dbReference type="PANTHER" id="PTHR45784">
    <property type="entry name" value="C-TYPE LECTIN DOMAIN FAMILY 20 MEMBER A-RELATED"/>
    <property type="match status" value="1"/>
</dbReference>
<dbReference type="Pfam" id="PF00059">
    <property type="entry name" value="Lectin_C"/>
    <property type="match status" value="1"/>
</dbReference>
<dbReference type="InterPro" id="IPR016186">
    <property type="entry name" value="C-type_lectin-like/link_sf"/>
</dbReference>
<keyword evidence="4" id="KW-1185">Reference proteome</keyword>
<organism evidence="3 4">
    <name type="scientific">Labeo rohita</name>
    <name type="common">Indian major carp</name>
    <name type="synonym">Cyprinus rohita</name>
    <dbReference type="NCBI Taxonomy" id="84645"/>
    <lineage>
        <taxon>Eukaryota</taxon>
        <taxon>Metazoa</taxon>
        <taxon>Chordata</taxon>
        <taxon>Craniata</taxon>
        <taxon>Vertebrata</taxon>
        <taxon>Euteleostomi</taxon>
        <taxon>Actinopterygii</taxon>
        <taxon>Neopterygii</taxon>
        <taxon>Teleostei</taxon>
        <taxon>Ostariophysi</taxon>
        <taxon>Cypriniformes</taxon>
        <taxon>Cyprinidae</taxon>
        <taxon>Labeoninae</taxon>
        <taxon>Labeonini</taxon>
        <taxon>Labeo</taxon>
    </lineage>
</organism>
<proteinExistence type="predicted"/>
<dbReference type="InterPro" id="IPR016187">
    <property type="entry name" value="CTDL_fold"/>
</dbReference>